<accession>X1JAW0</accession>
<protein>
    <submittedName>
        <fullName evidence="1">Uncharacterized protein</fullName>
    </submittedName>
</protein>
<dbReference type="SUPFAM" id="SSF52540">
    <property type="entry name" value="P-loop containing nucleoside triphosphate hydrolases"/>
    <property type="match status" value="1"/>
</dbReference>
<dbReference type="InterPro" id="IPR027417">
    <property type="entry name" value="P-loop_NTPase"/>
</dbReference>
<name>X1JAW0_9ZZZZ</name>
<dbReference type="Gene3D" id="3.40.50.300">
    <property type="entry name" value="P-loop containing nucleotide triphosphate hydrolases"/>
    <property type="match status" value="1"/>
</dbReference>
<proteinExistence type="predicted"/>
<sequence length="43" mass="4954">MRNTKDLALDLDKLKLHILVYGNSGTGKTMFAGTFPKPYFFRF</sequence>
<gene>
    <name evidence="1" type="ORF">S03H2_64440</name>
</gene>
<dbReference type="EMBL" id="BARU01041860">
    <property type="protein sequence ID" value="GAH78650.1"/>
    <property type="molecule type" value="Genomic_DNA"/>
</dbReference>
<evidence type="ECO:0000313" key="1">
    <source>
        <dbReference type="EMBL" id="GAH78650.1"/>
    </source>
</evidence>
<comment type="caution">
    <text evidence="1">The sequence shown here is derived from an EMBL/GenBank/DDBJ whole genome shotgun (WGS) entry which is preliminary data.</text>
</comment>
<organism evidence="1">
    <name type="scientific">marine sediment metagenome</name>
    <dbReference type="NCBI Taxonomy" id="412755"/>
    <lineage>
        <taxon>unclassified sequences</taxon>
        <taxon>metagenomes</taxon>
        <taxon>ecological metagenomes</taxon>
    </lineage>
</organism>
<reference evidence="1" key="1">
    <citation type="journal article" date="2014" name="Front. Microbiol.">
        <title>High frequency of phylogenetically diverse reductive dehalogenase-homologous genes in deep subseafloor sedimentary metagenomes.</title>
        <authorList>
            <person name="Kawai M."/>
            <person name="Futagami T."/>
            <person name="Toyoda A."/>
            <person name="Takaki Y."/>
            <person name="Nishi S."/>
            <person name="Hori S."/>
            <person name="Arai W."/>
            <person name="Tsubouchi T."/>
            <person name="Morono Y."/>
            <person name="Uchiyama I."/>
            <person name="Ito T."/>
            <person name="Fujiyama A."/>
            <person name="Inagaki F."/>
            <person name="Takami H."/>
        </authorList>
    </citation>
    <scope>NUCLEOTIDE SEQUENCE</scope>
    <source>
        <strain evidence="1">Expedition CK06-06</strain>
    </source>
</reference>
<dbReference type="AlphaFoldDB" id="X1JAW0"/>